<organism evidence="3 4">
    <name type="scientific">Aspergillus keveii</name>
    <dbReference type="NCBI Taxonomy" id="714993"/>
    <lineage>
        <taxon>Eukaryota</taxon>
        <taxon>Fungi</taxon>
        <taxon>Dikarya</taxon>
        <taxon>Ascomycota</taxon>
        <taxon>Pezizomycotina</taxon>
        <taxon>Eurotiomycetes</taxon>
        <taxon>Eurotiomycetidae</taxon>
        <taxon>Eurotiales</taxon>
        <taxon>Aspergillaceae</taxon>
        <taxon>Aspergillus</taxon>
        <taxon>Aspergillus subgen. Nidulantes</taxon>
    </lineage>
</organism>
<feature type="region of interest" description="Disordered" evidence="1">
    <location>
        <begin position="37"/>
        <end position="57"/>
    </location>
</feature>
<evidence type="ECO:0000256" key="1">
    <source>
        <dbReference type="SAM" id="MobiDB-lite"/>
    </source>
</evidence>
<dbReference type="EMBL" id="JBFTWV010000044">
    <property type="protein sequence ID" value="KAL2794541.1"/>
    <property type="molecule type" value="Genomic_DNA"/>
</dbReference>
<protein>
    <recommendedName>
        <fullName evidence="2">DUF7924 domain-containing protein</fullName>
    </recommendedName>
</protein>
<feature type="region of interest" description="Disordered" evidence="1">
    <location>
        <begin position="1"/>
        <end position="20"/>
    </location>
</feature>
<comment type="caution">
    <text evidence="3">The sequence shown here is derived from an EMBL/GenBank/DDBJ whole genome shotgun (WGS) entry which is preliminary data.</text>
</comment>
<reference evidence="3 4" key="1">
    <citation type="submission" date="2024-07" db="EMBL/GenBank/DDBJ databases">
        <title>Section-level genome sequencing and comparative genomics of Aspergillus sections Usti and Cavernicolus.</title>
        <authorList>
            <consortium name="Lawrence Berkeley National Laboratory"/>
            <person name="Nybo J.L."/>
            <person name="Vesth T.C."/>
            <person name="Theobald S."/>
            <person name="Frisvad J.C."/>
            <person name="Larsen T.O."/>
            <person name="Kjaerboelling I."/>
            <person name="Rothschild-Mancinelli K."/>
            <person name="Lyhne E.K."/>
            <person name="Kogle M.E."/>
            <person name="Barry K."/>
            <person name="Clum A."/>
            <person name="Na H."/>
            <person name="Ledsgaard L."/>
            <person name="Lin J."/>
            <person name="Lipzen A."/>
            <person name="Kuo A."/>
            <person name="Riley R."/>
            <person name="Mondo S."/>
            <person name="Labutti K."/>
            <person name="Haridas S."/>
            <person name="Pangalinan J."/>
            <person name="Salamov A.A."/>
            <person name="Simmons B.A."/>
            <person name="Magnuson J.K."/>
            <person name="Chen J."/>
            <person name="Drula E."/>
            <person name="Henrissat B."/>
            <person name="Wiebenga A."/>
            <person name="Lubbers R.J."/>
            <person name="Gomes A.C."/>
            <person name="Makela M.R."/>
            <person name="Stajich J."/>
            <person name="Grigoriev I.V."/>
            <person name="Mortensen U.H."/>
            <person name="De Vries R.P."/>
            <person name="Baker S.E."/>
            <person name="Andersen M.R."/>
        </authorList>
    </citation>
    <scope>NUCLEOTIDE SEQUENCE [LARGE SCALE GENOMIC DNA]</scope>
    <source>
        <strain evidence="3 4">CBS 209.92</strain>
    </source>
</reference>
<evidence type="ECO:0000259" key="2">
    <source>
        <dbReference type="Pfam" id="PF25545"/>
    </source>
</evidence>
<dbReference type="InterPro" id="IPR057684">
    <property type="entry name" value="DUF7924"/>
</dbReference>
<proteinExistence type="predicted"/>
<gene>
    <name evidence="3" type="ORF">BJX66DRAFT_337859</name>
</gene>
<feature type="domain" description="DUF7924" evidence="2">
    <location>
        <begin position="112"/>
        <end position="337"/>
    </location>
</feature>
<feature type="region of interest" description="Disordered" evidence="1">
    <location>
        <begin position="337"/>
        <end position="362"/>
    </location>
</feature>
<accession>A0ABR4G6B2</accession>
<name>A0ABR4G6B2_9EURO</name>
<dbReference type="PANTHER" id="PTHR42470:SF2">
    <property type="match status" value="1"/>
</dbReference>
<evidence type="ECO:0000313" key="4">
    <source>
        <dbReference type="Proteomes" id="UP001610563"/>
    </source>
</evidence>
<keyword evidence="4" id="KW-1185">Reference proteome</keyword>
<dbReference type="Pfam" id="PF25545">
    <property type="entry name" value="DUF7924"/>
    <property type="match status" value="1"/>
</dbReference>
<dbReference type="Proteomes" id="UP001610563">
    <property type="component" value="Unassembled WGS sequence"/>
</dbReference>
<evidence type="ECO:0000313" key="3">
    <source>
        <dbReference type="EMBL" id="KAL2794541.1"/>
    </source>
</evidence>
<sequence>MAHNGWPQRPPADRYGQVDPQLLPLLKRSRGSVQARAAADADWEVEEERARSPERDEADYTVANCTAILKRYRVLTRDRRAGVPTKVRTLCTDLRAKDAELPKDTVFELEPFLMTCERLLTKNNNGVNRLIGELLVPSAETAIDRGLTEFQHFAVGMSEIWTLMSPLMDDGQEKLPIPQPDYAVGFSEEAFTEEQLAKLEPYSGPESFFRPTPTMNFPFLTTEIKARQLLDMADVENTYSAALAVGGVVALFRIVGREEELHKEVLAFSISHSHRIVRIYTHYVMFDNGAVSYYRHLVHEYTLTPRDIRQRWASYKFVMAVYNEWAPVHHARICSAIDDLPDPPEQDTSESDPESPSESSEE</sequence>
<dbReference type="PANTHER" id="PTHR42470">
    <property type="entry name" value="VAST DOMAIN-CONTAINING PROTEIN"/>
    <property type="match status" value="1"/>
</dbReference>
<feature type="compositionally biased region" description="Acidic residues" evidence="1">
    <location>
        <begin position="339"/>
        <end position="362"/>
    </location>
</feature>